<dbReference type="Proteomes" id="UP001054945">
    <property type="component" value="Unassembled WGS sequence"/>
</dbReference>
<reference evidence="1 2" key="1">
    <citation type="submission" date="2021-06" db="EMBL/GenBank/DDBJ databases">
        <title>Caerostris extrusa draft genome.</title>
        <authorList>
            <person name="Kono N."/>
            <person name="Arakawa K."/>
        </authorList>
    </citation>
    <scope>NUCLEOTIDE SEQUENCE [LARGE SCALE GENOMIC DNA]</scope>
</reference>
<protein>
    <submittedName>
        <fullName evidence="1">Uncharacterized protein</fullName>
    </submittedName>
</protein>
<comment type="caution">
    <text evidence="1">The sequence shown here is derived from an EMBL/GenBank/DDBJ whole genome shotgun (WGS) entry which is preliminary data.</text>
</comment>
<evidence type="ECO:0000313" key="2">
    <source>
        <dbReference type="Proteomes" id="UP001054945"/>
    </source>
</evidence>
<name>A0AAV4Q9Q6_CAEEX</name>
<keyword evidence="2" id="KW-1185">Reference proteome</keyword>
<accession>A0AAV4Q9Q6</accession>
<sequence>MLNASGVGGGKDFLEGCFWKETPDWFLVFSGVKIWGEGVFVCCFLYNDAPQTAVILRFLLEMDIMGCEE</sequence>
<proteinExistence type="predicted"/>
<evidence type="ECO:0000313" key="1">
    <source>
        <dbReference type="EMBL" id="GIY05061.1"/>
    </source>
</evidence>
<gene>
    <name evidence="1" type="ORF">CEXT_668241</name>
</gene>
<organism evidence="1 2">
    <name type="scientific">Caerostris extrusa</name>
    <name type="common">Bark spider</name>
    <name type="synonym">Caerostris bankana</name>
    <dbReference type="NCBI Taxonomy" id="172846"/>
    <lineage>
        <taxon>Eukaryota</taxon>
        <taxon>Metazoa</taxon>
        <taxon>Ecdysozoa</taxon>
        <taxon>Arthropoda</taxon>
        <taxon>Chelicerata</taxon>
        <taxon>Arachnida</taxon>
        <taxon>Araneae</taxon>
        <taxon>Araneomorphae</taxon>
        <taxon>Entelegynae</taxon>
        <taxon>Araneoidea</taxon>
        <taxon>Araneidae</taxon>
        <taxon>Caerostris</taxon>
    </lineage>
</organism>
<dbReference type="EMBL" id="BPLR01005796">
    <property type="protein sequence ID" value="GIY05061.1"/>
    <property type="molecule type" value="Genomic_DNA"/>
</dbReference>
<dbReference type="AlphaFoldDB" id="A0AAV4Q9Q6"/>